<feature type="transmembrane region" description="Helical" evidence="8">
    <location>
        <begin position="70"/>
        <end position="89"/>
    </location>
</feature>
<evidence type="ECO:0000256" key="3">
    <source>
        <dbReference type="ARBA" id="ARBA00022448"/>
    </source>
</evidence>
<sequence>MIAVRTADDLPEIRSGQGVHDHDSQRWPAPAGAAVILLTIWPLFALICLGFGLARAGFPSREFWPAAERINYMVLFPALLFSSLATAPVRDAGMLRLGGAAVATLLVAALALMLARRVWPSPARRFGPALQGVVRFNTYLGFAVVTALAGPEGLSRAAVYLAIAVPLVNVLSILALTERGGATGLRLLGAVLRNPLILACLGGIAMAFSGLGLPFGSDALLRLMAQASLPLGLLCVGAALQPATLRQDLRAVAATSVLRLLVMPALALGVAPLFGLSAAETMILVIFSALPVAPTAYVLTRQLGGDGPFMAAIITGQTFLAALTLPLVLSVLERM</sequence>
<dbReference type="GO" id="GO:0055085">
    <property type="term" value="P:transmembrane transport"/>
    <property type="evidence" value="ECO:0007669"/>
    <property type="project" value="InterPro"/>
</dbReference>
<evidence type="ECO:0000256" key="1">
    <source>
        <dbReference type="ARBA" id="ARBA00004651"/>
    </source>
</evidence>
<evidence type="ECO:0000313" key="10">
    <source>
        <dbReference type="Proteomes" id="UP000199093"/>
    </source>
</evidence>
<dbReference type="Proteomes" id="UP000199093">
    <property type="component" value="Unassembled WGS sequence"/>
</dbReference>
<feature type="transmembrane region" description="Helical" evidence="8">
    <location>
        <begin position="136"/>
        <end position="151"/>
    </location>
</feature>
<keyword evidence="5 8" id="KW-0812">Transmembrane</keyword>
<organism evidence="9 10">
    <name type="scientific">Salipiger marinus</name>
    <dbReference type="NCBI Taxonomy" id="555512"/>
    <lineage>
        <taxon>Bacteria</taxon>
        <taxon>Pseudomonadati</taxon>
        <taxon>Pseudomonadota</taxon>
        <taxon>Alphaproteobacteria</taxon>
        <taxon>Rhodobacterales</taxon>
        <taxon>Roseobacteraceae</taxon>
        <taxon>Salipiger</taxon>
    </lineage>
</organism>
<feature type="transmembrane region" description="Helical" evidence="8">
    <location>
        <begin position="311"/>
        <end position="332"/>
    </location>
</feature>
<dbReference type="EMBL" id="FNEJ01000022">
    <property type="protein sequence ID" value="SDJ22329.1"/>
    <property type="molecule type" value="Genomic_DNA"/>
</dbReference>
<dbReference type="AlphaFoldDB" id="A0A1G8RZF2"/>
<keyword evidence="3" id="KW-0813">Transport</keyword>
<feature type="transmembrane region" description="Helical" evidence="8">
    <location>
        <begin position="157"/>
        <end position="176"/>
    </location>
</feature>
<proteinExistence type="inferred from homology"/>
<dbReference type="PANTHER" id="PTHR36838:SF4">
    <property type="entry name" value="AUXIN EFFLUX CARRIER FAMILY PROTEIN"/>
    <property type="match status" value="1"/>
</dbReference>
<keyword evidence="10" id="KW-1185">Reference proteome</keyword>
<dbReference type="InterPro" id="IPR038770">
    <property type="entry name" value="Na+/solute_symporter_sf"/>
</dbReference>
<evidence type="ECO:0000256" key="2">
    <source>
        <dbReference type="ARBA" id="ARBA00010145"/>
    </source>
</evidence>
<gene>
    <name evidence="9" type="ORF">SAMN04487993_102258</name>
</gene>
<evidence type="ECO:0000256" key="7">
    <source>
        <dbReference type="ARBA" id="ARBA00023136"/>
    </source>
</evidence>
<dbReference type="GO" id="GO:0005886">
    <property type="term" value="C:plasma membrane"/>
    <property type="evidence" value="ECO:0007669"/>
    <property type="project" value="UniProtKB-SubCell"/>
</dbReference>
<feature type="transmembrane region" description="Helical" evidence="8">
    <location>
        <begin position="95"/>
        <end position="115"/>
    </location>
</feature>
<keyword evidence="6 8" id="KW-1133">Transmembrane helix</keyword>
<evidence type="ECO:0008006" key="11">
    <source>
        <dbReference type="Google" id="ProtNLM"/>
    </source>
</evidence>
<accession>A0A1G8RZF2</accession>
<feature type="transmembrane region" description="Helical" evidence="8">
    <location>
        <begin position="31"/>
        <end position="58"/>
    </location>
</feature>
<keyword evidence="7 8" id="KW-0472">Membrane</keyword>
<comment type="similarity">
    <text evidence="2">Belongs to the auxin efflux carrier (TC 2.A.69) family.</text>
</comment>
<evidence type="ECO:0000256" key="6">
    <source>
        <dbReference type="ARBA" id="ARBA00022989"/>
    </source>
</evidence>
<dbReference type="Pfam" id="PF03547">
    <property type="entry name" value="Mem_trans"/>
    <property type="match status" value="1"/>
</dbReference>
<evidence type="ECO:0000256" key="4">
    <source>
        <dbReference type="ARBA" id="ARBA00022475"/>
    </source>
</evidence>
<feature type="transmembrane region" description="Helical" evidence="8">
    <location>
        <begin position="196"/>
        <end position="213"/>
    </location>
</feature>
<dbReference type="Gene3D" id="1.20.1530.20">
    <property type="match status" value="1"/>
</dbReference>
<feature type="transmembrane region" description="Helical" evidence="8">
    <location>
        <begin position="219"/>
        <end position="240"/>
    </location>
</feature>
<comment type="subcellular location">
    <subcellularLocation>
        <location evidence="1">Cell membrane</location>
        <topology evidence="1">Multi-pass membrane protein</topology>
    </subcellularLocation>
</comment>
<evidence type="ECO:0000256" key="8">
    <source>
        <dbReference type="SAM" id="Phobius"/>
    </source>
</evidence>
<protein>
    <recommendedName>
        <fullName evidence="11">Membrane transport protein</fullName>
    </recommendedName>
</protein>
<feature type="transmembrane region" description="Helical" evidence="8">
    <location>
        <begin position="252"/>
        <end position="275"/>
    </location>
</feature>
<keyword evidence="4" id="KW-1003">Cell membrane</keyword>
<dbReference type="InterPro" id="IPR004776">
    <property type="entry name" value="Mem_transp_PIN-like"/>
</dbReference>
<name>A0A1G8RZF2_9RHOB</name>
<dbReference type="STRING" id="555512.SAMN04487993_102258"/>
<evidence type="ECO:0000256" key="5">
    <source>
        <dbReference type="ARBA" id="ARBA00022692"/>
    </source>
</evidence>
<dbReference type="PANTHER" id="PTHR36838">
    <property type="entry name" value="AUXIN EFFLUX CARRIER FAMILY PROTEIN"/>
    <property type="match status" value="1"/>
</dbReference>
<reference evidence="9 10" key="1">
    <citation type="submission" date="2016-10" db="EMBL/GenBank/DDBJ databases">
        <authorList>
            <person name="de Groot N.N."/>
        </authorList>
    </citation>
    <scope>NUCLEOTIDE SEQUENCE [LARGE SCALE GENOMIC DNA]</scope>
    <source>
        <strain evidence="9 10">DSM 26424</strain>
    </source>
</reference>
<evidence type="ECO:0000313" key="9">
    <source>
        <dbReference type="EMBL" id="SDJ22329.1"/>
    </source>
</evidence>